<reference evidence="1 2" key="1">
    <citation type="submission" date="2008-06" db="EMBL/GenBank/DDBJ databases">
        <title>Complete sequence of Chloroherpeton thalassium ATCC 35110.</title>
        <authorList>
            <consortium name="US DOE Joint Genome Institute"/>
            <person name="Lucas S."/>
            <person name="Copeland A."/>
            <person name="Lapidus A."/>
            <person name="Glavina del Rio T."/>
            <person name="Dalin E."/>
            <person name="Tice H."/>
            <person name="Bruce D."/>
            <person name="Goodwin L."/>
            <person name="Pitluck S."/>
            <person name="Schmutz J."/>
            <person name="Larimer F."/>
            <person name="Land M."/>
            <person name="Hauser L."/>
            <person name="Kyrpides N."/>
            <person name="Mikhailova N."/>
            <person name="Liu Z."/>
            <person name="Li T."/>
            <person name="Zhao F."/>
            <person name="Overmann J."/>
            <person name="Bryant D.A."/>
            <person name="Richardson P."/>
        </authorList>
    </citation>
    <scope>NUCLEOTIDE SEQUENCE [LARGE SCALE GENOMIC DNA]</scope>
    <source>
        <strain evidence="2">ATCC 35110 / GB-78</strain>
    </source>
</reference>
<keyword evidence="2" id="KW-1185">Reference proteome</keyword>
<dbReference type="HOGENOM" id="CLU_095221_0_0_10"/>
<proteinExistence type="predicted"/>
<dbReference type="Proteomes" id="UP000001208">
    <property type="component" value="Chromosome"/>
</dbReference>
<name>B3QX48_CHLT3</name>
<protein>
    <recommendedName>
        <fullName evidence="3">Exopolysaccharide biosynthesis protein YbjH</fullName>
    </recommendedName>
</protein>
<dbReference type="AlphaFoldDB" id="B3QX48"/>
<dbReference type="KEGG" id="cts:Ctha_2408"/>
<gene>
    <name evidence="1" type="ordered locus">Ctha_2408</name>
</gene>
<accession>B3QX48</accession>
<dbReference type="STRING" id="517418.Ctha_2408"/>
<dbReference type="Pfam" id="PF06082">
    <property type="entry name" value="YjbH"/>
    <property type="match status" value="1"/>
</dbReference>
<sequence length="238" mass="26093">MKVVAVSKQFAFIIFLSLLFSGTCIGHSLTGMTGLLNIPSADMQPDGTLIFGVSYLDKHHAAVMHSYNRYDVLAYYANLTFLPFLELGFRNSGPINRPGQSFQVDRMVSARVRLLKESEKIPAFVIGGHDIVTSVSKGNQFFGTLYAVATKHFITNEHNVGLTIGYAFDAMPHNQFDGFLAGIAVAPSHIPELALILEHDSNVINLGGQLCLFQHIELLGALQDLKDFSGSFALKIFL</sequence>
<organism evidence="1 2">
    <name type="scientific">Chloroherpeton thalassium (strain ATCC 35110 / GB-78)</name>
    <dbReference type="NCBI Taxonomy" id="517418"/>
    <lineage>
        <taxon>Bacteria</taxon>
        <taxon>Pseudomonadati</taxon>
        <taxon>Chlorobiota</taxon>
        <taxon>Chlorobiia</taxon>
        <taxon>Chlorobiales</taxon>
        <taxon>Chloroherpetonaceae</taxon>
        <taxon>Chloroherpeton</taxon>
    </lineage>
</organism>
<evidence type="ECO:0008006" key="3">
    <source>
        <dbReference type="Google" id="ProtNLM"/>
    </source>
</evidence>
<dbReference type="InterPro" id="IPR010344">
    <property type="entry name" value="YbjH"/>
</dbReference>
<evidence type="ECO:0000313" key="1">
    <source>
        <dbReference type="EMBL" id="ACF14858.1"/>
    </source>
</evidence>
<evidence type="ECO:0000313" key="2">
    <source>
        <dbReference type="Proteomes" id="UP000001208"/>
    </source>
</evidence>
<dbReference type="EMBL" id="CP001100">
    <property type="protein sequence ID" value="ACF14858.1"/>
    <property type="molecule type" value="Genomic_DNA"/>
</dbReference>
<dbReference type="eggNOG" id="COG0671">
    <property type="taxonomic scope" value="Bacteria"/>
</dbReference>